<sequence>MAKRINAEALLALLQERHPEGLPVGEAALLLCQSDGPRQRARVYRMARALREMNIVVYAIGGVYYLCGGDAEKLLLVGERKEAQVIGNIDGLLRVVEETVDALKASPDPAKAALFRQLCRRARERILRLAKKLA</sequence>
<keyword evidence="2" id="KW-1185">Reference proteome</keyword>
<evidence type="ECO:0000313" key="1">
    <source>
        <dbReference type="EMBL" id="MQL51835.1"/>
    </source>
</evidence>
<dbReference type="AlphaFoldDB" id="A0A6N7IP76"/>
<dbReference type="OrthoDB" id="1806890at2"/>
<protein>
    <submittedName>
        <fullName evidence="1">Uncharacterized protein</fullName>
    </submittedName>
</protein>
<name>A0A6N7IP76_9FIRM</name>
<evidence type="ECO:0000313" key="2">
    <source>
        <dbReference type="Proteomes" id="UP000441717"/>
    </source>
</evidence>
<dbReference type="Proteomes" id="UP000441717">
    <property type="component" value="Unassembled WGS sequence"/>
</dbReference>
<gene>
    <name evidence="1" type="ORF">GFC01_06065</name>
</gene>
<reference evidence="1 2" key="1">
    <citation type="submission" date="2019-10" db="EMBL/GenBank/DDBJ databases">
        <title>Comparative genomics of sulfur disproportionating microorganisms.</title>
        <authorList>
            <person name="Ward L.M."/>
            <person name="Bertran E."/>
            <person name="Johnston D."/>
        </authorList>
    </citation>
    <scope>NUCLEOTIDE SEQUENCE [LARGE SCALE GENOMIC DNA]</scope>
    <source>
        <strain evidence="1 2">DSM 14055</strain>
    </source>
</reference>
<comment type="caution">
    <text evidence="1">The sequence shown here is derived from an EMBL/GenBank/DDBJ whole genome shotgun (WGS) entry which is preliminary data.</text>
</comment>
<proteinExistence type="predicted"/>
<dbReference type="EMBL" id="WHYR01000012">
    <property type="protein sequence ID" value="MQL51835.1"/>
    <property type="molecule type" value="Genomic_DNA"/>
</dbReference>
<organism evidence="1 2">
    <name type="scientific">Desulfofundulus thermobenzoicus</name>
    <dbReference type="NCBI Taxonomy" id="29376"/>
    <lineage>
        <taxon>Bacteria</taxon>
        <taxon>Bacillati</taxon>
        <taxon>Bacillota</taxon>
        <taxon>Clostridia</taxon>
        <taxon>Eubacteriales</taxon>
        <taxon>Peptococcaceae</taxon>
        <taxon>Desulfofundulus</taxon>
    </lineage>
</organism>
<accession>A0A6N7IP76</accession>
<dbReference type="RefSeq" id="WP_152945773.1">
    <property type="nucleotide sequence ID" value="NZ_WHYR01000012.1"/>
</dbReference>